<protein>
    <submittedName>
        <fullName evidence="2">MFS family arabinose efflux permease</fullName>
    </submittedName>
</protein>
<evidence type="ECO:0000256" key="1">
    <source>
        <dbReference type="SAM" id="Phobius"/>
    </source>
</evidence>
<dbReference type="RefSeq" id="WP_354553985.1">
    <property type="nucleotide sequence ID" value="NZ_JBEPMB010000001.1"/>
</dbReference>
<dbReference type="Proteomes" id="UP001549047">
    <property type="component" value="Unassembled WGS sequence"/>
</dbReference>
<feature type="transmembrane region" description="Helical" evidence="1">
    <location>
        <begin position="69"/>
        <end position="88"/>
    </location>
</feature>
<keyword evidence="1" id="KW-0472">Membrane</keyword>
<feature type="transmembrane region" description="Helical" evidence="1">
    <location>
        <begin position="6"/>
        <end position="28"/>
    </location>
</feature>
<evidence type="ECO:0000313" key="3">
    <source>
        <dbReference type="Proteomes" id="UP001549047"/>
    </source>
</evidence>
<evidence type="ECO:0000313" key="2">
    <source>
        <dbReference type="EMBL" id="MET3611755.1"/>
    </source>
</evidence>
<dbReference type="EMBL" id="JBEPMB010000001">
    <property type="protein sequence ID" value="MET3611755.1"/>
    <property type="molecule type" value="Genomic_DNA"/>
</dbReference>
<gene>
    <name evidence="2" type="ORF">ABID16_000060</name>
</gene>
<accession>A0ABV2ITD9</accession>
<comment type="caution">
    <text evidence="2">The sequence shown here is derived from an EMBL/GenBank/DDBJ whole genome shotgun (WGS) entry which is preliminary data.</text>
</comment>
<reference evidence="2 3" key="1">
    <citation type="submission" date="2024-06" db="EMBL/GenBank/DDBJ databases">
        <title>Genomic Encyclopedia of Type Strains, Phase IV (KMG-IV): sequencing the most valuable type-strain genomes for metagenomic binning, comparative biology and taxonomic classification.</title>
        <authorList>
            <person name="Goeker M."/>
        </authorList>
    </citation>
    <scope>NUCLEOTIDE SEQUENCE [LARGE SCALE GENOMIC DNA]</scope>
    <source>
        <strain evidence="2 3">DSM 29780</strain>
    </source>
</reference>
<keyword evidence="1" id="KW-0812">Transmembrane</keyword>
<name>A0ABV2ITD9_9HYPH</name>
<organism evidence="2 3">
    <name type="scientific">Rhizobium aquaticum</name>
    <dbReference type="NCBI Taxonomy" id="1549636"/>
    <lineage>
        <taxon>Bacteria</taxon>
        <taxon>Pseudomonadati</taxon>
        <taxon>Pseudomonadota</taxon>
        <taxon>Alphaproteobacteria</taxon>
        <taxon>Hyphomicrobiales</taxon>
        <taxon>Rhizobiaceae</taxon>
        <taxon>Rhizobium/Agrobacterium group</taxon>
        <taxon>Rhizobium</taxon>
    </lineage>
</organism>
<sequence>MTGPETIFGLKVATLISSGLAAVITVILDWRSHDWLTAVGSIIAGVFVATVATDLTLDVLGVSENPGSWGYAIAATYGIAGRNLILWIKTASSNPPRLVRDLLGLGKGNAKDGE</sequence>
<keyword evidence="1" id="KW-1133">Transmembrane helix</keyword>
<feature type="transmembrane region" description="Helical" evidence="1">
    <location>
        <begin position="35"/>
        <end position="57"/>
    </location>
</feature>
<keyword evidence="3" id="KW-1185">Reference proteome</keyword>
<proteinExistence type="predicted"/>